<dbReference type="RefSeq" id="WP_094012868.1">
    <property type="nucleotide sequence ID" value="NZ_NMQW01000001.1"/>
</dbReference>
<dbReference type="OrthoDB" id="2679261at2"/>
<gene>
    <name evidence="2" type="ORF">CF651_00445</name>
</gene>
<keyword evidence="3" id="KW-1185">Reference proteome</keyword>
<dbReference type="EMBL" id="NMQW01000001">
    <property type="protein sequence ID" value="OXM88368.1"/>
    <property type="molecule type" value="Genomic_DNA"/>
</dbReference>
<feature type="transmembrane region" description="Helical" evidence="1">
    <location>
        <begin position="21"/>
        <end position="44"/>
    </location>
</feature>
<evidence type="ECO:0000256" key="1">
    <source>
        <dbReference type="SAM" id="Phobius"/>
    </source>
</evidence>
<name>A0A229UY49_9BACL</name>
<evidence type="ECO:0000313" key="2">
    <source>
        <dbReference type="EMBL" id="OXM88368.1"/>
    </source>
</evidence>
<comment type="caution">
    <text evidence="2">The sequence shown here is derived from an EMBL/GenBank/DDBJ whole genome shotgun (WGS) entry which is preliminary data.</text>
</comment>
<feature type="transmembrane region" description="Helical" evidence="1">
    <location>
        <begin position="56"/>
        <end position="74"/>
    </location>
</feature>
<evidence type="ECO:0000313" key="3">
    <source>
        <dbReference type="Proteomes" id="UP000215509"/>
    </source>
</evidence>
<protein>
    <submittedName>
        <fullName evidence="2">Uncharacterized protein</fullName>
    </submittedName>
</protein>
<accession>A0A229UY49</accession>
<organism evidence="2 3">
    <name type="scientific">Paenibacillus rigui</name>
    <dbReference type="NCBI Taxonomy" id="554312"/>
    <lineage>
        <taxon>Bacteria</taxon>
        <taxon>Bacillati</taxon>
        <taxon>Bacillota</taxon>
        <taxon>Bacilli</taxon>
        <taxon>Bacillales</taxon>
        <taxon>Paenibacillaceae</taxon>
        <taxon>Paenibacillus</taxon>
    </lineage>
</organism>
<keyword evidence="1" id="KW-0472">Membrane</keyword>
<reference evidence="2 3" key="1">
    <citation type="submission" date="2017-07" db="EMBL/GenBank/DDBJ databases">
        <title>Genome sequencing and assembly of Paenibacillus rigui.</title>
        <authorList>
            <person name="Mayilraj S."/>
        </authorList>
    </citation>
    <scope>NUCLEOTIDE SEQUENCE [LARGE SCALE GENOMIC DNA]</scope>
    <source>
        <strain evidence="2 3">JCM 16352</strain>
    </source>
</reference>
<dbReference type="Proteomes" id="UP000215509">
    <property type="component" value="Unassembled WGS sequence"/>
</dbReference>
<dbReference type="AlphaFoldDB" id="A0A229UY49"/>
<keyword evidence="1" id="KW-1133">Transmembrane helix</keyword>
<keyword evidence="1" id="KW-0812">Transmembrane</keyword>
<sequence length="91" mass="10227">MTTKTVTVSSVRHNERDVQRLVNWMTGAAWSILTIGILLCLSNVQHFSDRNPSLMVGLGFLVGSVFIYVIRTAIHLVHSRMQQSDSDDIQL</sequence>
<proteinExistence type="predicted"/>